<accession>A0A564YGQ2</accession>
<dbReference type="Proteomes" id="UP000321570">
    <property type="component" value="Unassembled WGS sequence"/>
</dbReference>
<feature type="non-terminal residue" evidence="1">
    <location>
        <position position="308"/>
    </location>
</feature>
<dbReference type="AlphaFoldDB" id="A0A564YGQ2"/>
<evidence type="ECO:0000313" key="2">
    <source>
        <dbReference type="Proteomes" id="UP000321570"/>
    </source>
</evidence>
<evidence type="ECO:0000313" key="1">
    <source>
        <dbReference type="EMBL" id="VUZ45724.1"/>
    </source>
</evidence>
<proteinExistence type="predicted"/>
<name>A0A564YGQ2_HYMDI</name>
<gene>
    <name evidence="1" type="ORF">WMSIL1_LOCUS5766</name>
</gene>
<dbReference type="EMBL" id="CABIJS010000188">
    <property type="protein sequence ID" value="VUZ45724.1"/>
    <property type="molecule type" value="Genomic_DNA"/>
</dbReference>
<organism evidence="1 2">
    <name type="scientific">Hymenolepis diminuta</name>
    <name type="common">Rat tapeworm</name>
    <dbReference type="NCBI Taxonomy" id="6216"/>
    <lineage>
        <taxon>Eukaryota</taxon>
        <taxon>Metazoa</taxon>
        <taxon>Spiralia</taxon>
        <taxon>Lophotrochozoa</taxon>
        <taxon>Platyhelminthes</taxon>
        <taxon>Cestoda</taxon>
        <taxon>Eucestoda</taxon>
        <taxon>Cyclophyllidea</taxon>
        <taxon>Hymenolepididae</taxon>
        <taxon>Hymenolepis</taxon>
    </lineage>
</organism>
<reference evidence="1 2" key="1">
    <citation type="submission" date="2019-07" db="EMBL/GenBank/DDBJ databases">
        <authorList>
            <person name="Jastrzebski P J."/>
            <person name="Paukszto L."/>
            <person name="Jastrzebski P J."/>
        </authorList>
    </citation>
    <scope>NUCLEOTIDE SEQUENCE [LARGE SCALE GENOMIC DNA]</scope>
    <source>
        <strain evidence="1 2">WMS-il1</strain>
    </source>
</reference>
<protein>
    <submittedName>
        <fullName evidence="1">Uncharacterized protein</fullName>
    </submittedName>
</protein>
<sequence>MVRGRAHIQEVQGNDGFGTASSHLPVTKPKADVVRIDPTTRKNNNIYNGLFELQGEACNQVDGIKYLPQEKTNFVSKCREFIDFCFMGEKTTPLYRMFKERLKYDYRDFPRVISDLDKEVLFKFQSNPLKTACSVFEACRNSIPFKQACCLLCKIYRPWNETSYEDMLKELCKVWFSVDPEELSRIANMRQYLFQHFYEGNLYRPRIGGVKIEGMHWGCKFWQMYRESHFKIYSANHSPLVNFSSFTYWGTPPGFLLTKSLFFGVSIPFEMSVIFPMVCYDLRYFNFTLNDVRLRLILQRDKWGKLYT</sequence>
<keyword evidence="2" id="KW-1185">Reference proteome</keyword>